<sequence>MVIEYSPQTGLQLVNPYDFCDFKVVLKGPVNPTTSALRGITLVDRGNALVPIDLVPTLPGRPQDYETWETGYAKMVASARKRGWIDSDADAIRAHIESSL</sequence>
<gene>
    <name evidence="1" type="ORF">AS156_06730</name>
</gene>
<dbReference type="AlphaFoldDB" id="A0A109JTA8"/>
<accession>A0A109JTA8</accession>
<name>A0A109JTA8_9BRAD</name>
<evidence type="ECO:0000313" key="1">
    <source>
        <dbReference type="EMBL" id="KWV54746.1"/>
    </source>
</evidence>
<dbReference type="EMBL" id="LNCU01000070">
    <property type="protein sequence ID" value="KWV54746.1"/>
    <property type="molecule type" value="Genomic_DNA"/>
</dbReference>
<keyword evidence="2" id="KW-1185">Reference proteome</keyword>
<comment type="caution">
    <text evidence="1">The sequence shown here is derived from an EMBL/GenBank/DDBJ whole genome shotgun (WGS) entry which is preliminary data.</text>
</comment>
<protein>
    <submittedName>
        <fullName evidence="1">Uncharacterized protein</fullName>
    </submittedName>
</protein>
<reference evidence="1 2" key="1">
    <citation type="submission" date="2015-11" db="EMBL/GenBank/DDBJ databases">
        <title>Draft Genome Sequence of the Strain BR 10303 (Bradyrhizobium sp.) isolated from nodules of Centrolobium paraense.</title>
        <authorList>
            <person name="Zelli J.E."/>
            <person name="Simoes-Araujo J.L."/>
            <person name="Barauna A.C."/>
            <person name="Silva K."/>
        </authorList>
    </citation>
    <scope>NUCLEOTIDE SEQUENCE [LARGE SCALE GENOMIC DNA]</scope>
    <source>
        <strain evidence="1 2">BR 10303</strain>
    </source>
</reference>
<proteinExistence type="predicted"/>
<evidence type="ECO:0000313" key="2">
    <source>
        <dbReference type="Proteomes" id="UP000057737"/>
    </source>
</evidence>
<dbReference type="Proteomes" id="UP000057737">
    <property type="component" value="Unassembled WGS sequence"/>
</dbReference>
<organism evidence="1 2">
    <name type="scientific">Bradyrhizobium macuxiense</name>
    <dbReference type="NCBI Taxonomy" id="1755647"/>
    <lineage>
        <taxon>Bacteria</taxon>
        <taxon>Pseudomonadati</taxon>
        <taxon>Pseudomonadota</taxon>
        <taxon>Alphaproteobacteria</taxon>
        <taxon>Hyphomicrobiales</taxon>
        <taxon>Nitrobacteraceae</taxon>
        <taxon>Bradyrhizobium</taxon>
    </lineage>
</organism>